<evidence type="ECO:0000313" key="2">
    <source>
        <dbReference type="EMBL" id="SPO04237.1"/>
    </source>
</evidence>
<organism evidence="2 3">
    <name type="scientific">Cephalotrichum gorgonifer</name>
    <dbReference type="NCBI Taxonomy" id="2041049"/>
    <lineage>
        <taxon>Eukaryota</taxon>
        <taxon>Fungi</taxon>
        <taxon>Dikarya</taxon>
        <taxon>Ascomycota</taxon>
        <taxon>Pezizomycotina</taxon>
        <taxon>Sordariomycetes</taxon>
        <taxon>Hypocreomycetidae</taxon>
        <taxon>Microascales</taxon>
        <taxon>Microascaceae</taxon>
        <taxon>Cephalotrichum</taxon>
    </lineage>
</organism>
<feature type="compositionally biased region" description="Low complexity" evidence="1">
    <location>
        <begin position="563"/>
        <end position="576"/>
    </location>
</feature>
<feature type="compositionally biased region" description="Low complexity" evidence="1">
    <location>
        <begin position="185"/>
        <end position="199"/>
    </location>
</feature>
<feature type="region of interest" description="Disordered" evidence="1">
    <location>
        <begin position="182"/>
        <end position="273"/>
    </location>
</feature>
<evidence type="ECO:0000256" key="1">
    <source>
        <dbReference type="SAM" id="MobiDB-lite"/>
    </source>
</evidence>
<feature type="compositionally biased region" description="Low complexity" evidence="1">
    <location>
        <begin position="822"/>
        <end position="834"/>
    </location>
</feature>
<evidence type="ECO:0000313" key="3">
    <source>
        <dbReference type="Proteomes" id="UP001187682"/>
    </source>
</evidence>
<dbReference type="AlphaFoldDB" id="A0AAE8N1I9"/>
<feature type="compositionally biased region" description="Basic and acidic residues" evidence="1">
    <location>
        <begin position="738"/>
        <end position="748"/>
    </location>
</feature>
<feature type="region of interest" description="Disordered" evidence="1">
    <location>
        <begin position="734"/>
        <end position="809"/>
    </location>
</feature>
<feature type="compositionally biased region" description="Low complexity" evidence="1">
    <location>
        <begin position="11"/>
        <end position="24"/>
    </location>
</feature>
<feature type="compositionally biased region" description="Pro residues" evidence="1">
    <location>
        <begin position="1"/>
        <end position="10"/>
    </location>
</feature>
<dbReference type="Proteomes" id="UP001187682">
    <property type="component" value="Unassembled WGS sequence"/>
</dbReference>
<feature type="compositionally biased region" description="Polar residues" evidence="1">
    <location>
        <begin position="851"/>
        <end position="887"/>
    </location>
</feature>
<feature type="compositionally biased region" description="Polar residues" evidence="1">
    <location>
        <begin position="116"/>
        <end position="134"/>
    </location>
</feature>
<proteinExistence type="predicted"/>
<feature type="compositionally biased region" description="Low complexity" evidence="1">
    <location>
        <begin position="757"/>
        <end position="769"/>
    </location>
</feature>
<dbReference type="EMBL" id="ONZQ02000010">
    <property type="protein sequence ID" value="SPO04237.1"/>
    <property type="molecule type" value="Genomic_DNA"/>
</dbReference>
<feature type="compositionally biased region" description="Polar residues" evidence="1">
    <location>
        <begin position="156"/>
        <end position="168"/>
    </location>
</feature>
<feature type="compositionally biased region" description="Polar residues" evidence="1">
    <location>
        <begin position="94"/>
        <end position="107"/>
    </location>
</feature>
<feature type="compositionally biased region" description="Pro residues" evidence="1">
    <location>
        <begin position="589"/>
        <end position="598"/>
    </location>
</feature>
<feature type="compositionally biased region" description="Low complexity" evidence="1">
    <location>
        <begin position="599"/>
        <end position="609"/>
    </location>
</feature>
<sequence>MEPVPVPVPVPSGATGTTNGGTTAPVEAKLDVKMVQPTTAAAAVAAAAAAVRLNPTPRSPSTLTPGGPTPYHGATISTEPVPANPIPAQAPMGATSTPPLSATQPSTVGGRKPVTQAPSPETSALQAATGNKDTLVSYPPHGIQPLRRSEIPTPSPQSQARTPSQSHLASYLVSRDTLPGVSQMAASASPVNSAPSAVSHGPPPDVNGTRMAGNSPHRSHSPHGPPTSTGGAQMASHGPHQAHGGPVPHSVTPPAERGTQPQPGQIRPPNHSVEHPYTVENVFIGGGYHLPDSTDTQIPPSEYVDQCNNLYSLVQKCHPSVVRRVVRDTWQTSLSGPEAHLSFSLNVLIDKCSGLAAKVAIGKFGKELVKEAKWEILSHFTPSLFAEMEDEIIKKAPDSLLDKAMSKRLNTIPAKDLLNMLARAERLGYDAGDIVGDSGSKPPTAAYPSQPQSQPQSQGMSEHHRSVPPVRGGQGAAPSRPIGDVNDPRTCPFCYKHYDSVTIREHHVRKKVCLKPAAASVALMCPQCDQAFATPSGVDYHKKNNVCGESLIAPSRVPVPIGSPTPAAAPGATASPVLVASSSENSPAPYTPTQPPSTQPQHSSQIPSTGTQVPANGQSMSRTFVPPPSQPRTTSVQHPHSAHGMSRPGPNPPEATAALPSSPSYDPYAHLSDESLADMIKELDDAQGTHNIRIREAEQAIADPVAKSRKLNSLKNSFATKQSIIRKKYGVRLRDRRGRAAVEEERLRKAGLASHDSPQAPASSQKQSPYGHASKKARVGMDGQSLTTQSQAAGPWESPARKHAASTDVAAPASSGLAAAAAAPEMTAPAKVGGPSLGRPGGHGGPPPYRVSSSGSPYQRQPPKSSQAATATKPSSNGLTVQPTATEVDSGSDSDSDSDVDTIPAQLPPPPVKGSQRFGRPAV</sequence>
<gene>
    <name evidence="2" type="ORF">DNG_06920</name>
</gene>
<feature type="compositionally biased region" description="Gly residues" evidence="1">
    <location>
        <begin position="835"/>
        <end position="844"/>
    </location>
</feature>
<name>A0AAE8N1I9_9PEZI</name>
<feature type="compositionally biased region" description="Polar residues" evidence="1">
    <location>
        <begin position="610"/>
        <end position="622"/>
    </location>
</feature>
<accession>A0AAE8N1I9</accession>
<feature type="region of interest" description="Disordered" evidence="1">
    <location>
        <begin position="1"/>
        <end position="24"/>
    </location>
</feature>
<feature type="region of interest" description="Disordered" evidence="1">
    <location>
        <begin position="563"/>
        <end position="666"/>
    </location>
</feature>
<protein>
    <submittedName>
        <fullName evidence="2">Uncharacterized protein</fullName>
    </submittedName>
</protein>
<feature type="compositionally biased region" description="Low complexity" evidence="1">
    <location>
        <begin position="448"/>
        <end position="458"/>
    </location>
</feature>
<comment type="caution">
    <text evidence="2">The sequence shown here is derived from an EMBL/GenBank/DDBJ whole genome shotgun (WGS) entry which is preliminary data.</text>
</comment>
<keyword evidence="3" id="KW-1185">Reference proteome</keyword>
<reference evidence="2" key="1">
    <citation type="submission" date="2018-03" db="EMBL/GenBank/DDBJ databases">
        <authorList>
            <person name="Guldener U."/>
        </authorList>
    </citation>
    <scope>NUCLEOTIDE SEQUENCE</scope>
</reference>
<feature type="compositionally biased region" description="Acidic residues" evidence="1">
    <location>
        <begin position="890"/>
        <end position="900"/>
    </location>
</feature>
<feature type="region of interest" description="Disordered" evidence="1">
    <location>
        <begin position="822"/>
        <end position="923"/>
    </location>
</feature>
<feature type="region of interest" description="Disordered" evidence="1">
    <location>
        <begin position="433"/>
        <end position="484"/>
    </location>
</feature>
<feature type="region of interest" description="Disordered" evidence="1">
    <location>
        <begin position="55"/>
        <end position="169"/>
    </location>
</feature>
<feature type="compositionally biased region" description="Low complexity" evidence="1">
    <location>
        <begin position="55"/>
        <end position="70"/>
    </location>
</feature>